<proteinExistence type="inferred from homology"/>
<feature type="region of interest" description="Disordered" evidence="7">
    <location>
        <begin position="56"/>
        <end position="75"/>
    </location>
</feature>
<gene>
    <name evidence="8" type="ORF">F511_11327</name>
</gene>
<reference evidence="8 9" key="1">
    <citation type="journal article" date="2015" name="Proc. Natl. Acad. Sci. U.S.A.">
        <title>The resurrection genome of Boea hygrometrica: A blueprint for survival of dehydration.</title>
        <authorList>
            <person name="Xiao L."/>
            <person name="Yang G."/>
            <person name="Zhang L."/>
            <person name="Yang X."/>
            <person name="Zhao S."/>
            <person name="Ji Z."/>
            <person name="Zhou Q."/>
            <person name="Hu M."/>
            <person name="Wang Y."/>
            <person name="Chen M."/>
            <person name="Xu Y."/>
            <person name="Jin H."/>
            <person name="Xiao X."/>
            <person name="Hu G."/>
            <person name="Bao F."/>
            <person name="Hu Y."/>
            <person name="Wan P."/>
            <person name="Li L."/>
            <person name="Deng X."/>
            <person name="Kuang T."/>
            <person name="Xiang C."/>
            <person name="Zhu J.K."/>
            <person name="Oliver M.J."/>
            <person name="He Y."/>
        </authorList>
    </citation>
    <scope>NUCLEOTIDE SEQUENCE [LARGE SCALE GENOMIC DNA]</scope>
    <source>
        <strain evidence="9">cv. XS01</strain>
    </source>
</reference>
<accession>A0A2Z7C5W1</accession>
<dbReference type="EMBL" id="KV000866">
    <property type="protein sequence ID" value="KZV39947.1"/>
    <property type="molecule type" value="Genomic_DNA"/>
</dbReference>
<dbReference type="Gene3D" id="3.40.50.11260">
    <property type="match status" value="1"/>
</dbReference>
<dbReference type="GO" id="GO:0051082">
    <property type="term" value="F:unfolded protein binding"/>
    <property type="evidence" value="ECO:0007669"/>
    <property type="project" value="InterPro"/>
</dbReference>
<dbReference type="Pfam" id="PF00183">
    <property type="entry name" value="HSP90"/>
    <property type="match status" value="1"/>
</dbReference>
<dbReference type="PANTHER" id="PTHR11528">
    <property type="entry name" value="HEAT SHOCK PROTEIN 90 FAMILY MEMBER"/>
    <property type="match status" value="1"/>
</dbReference>
<keyword evidence="8" id="KW-0346">Stress response</keyword>
<keyword evidence="3" id="KW-0963">Cytoplasm</keyword>
<evidence type="ECO:0000256" key="5">
    <source>
        <dbReference type="ARBA" id="ARBA00022840"/>
    </source>
</evidence>
<evidence type="ECO:0000256" key="1">
    <source>
        <dbReference type="ARBA" id="ARBA00004496"/>
    </source>
</evidence>
<dbReference type="Proteomes" id="UP000250235">
    <property type="component" value="Unassembled WGS sequence"/>
</dbReference>
<keyword evidence="9" id="KW-1185">Reference proteome</keyword>
<dbReference type="InterPro" id="IPR036890">
    <property type="entry name" value="HATPase_C_sf"/>
</dbReference>
<comment type="subcellular location">
    <subcellularLocation>
        <location evidence="1">Cytoplasm</location>
    </subcellularLocation>
</comment>
<dbReference type="SUPFAM" id="SSF55874">
    <property type="entry name" value="ATPase domain of HSP90 chaperone/DNA topoisomerase II/histidine kinase"/>
    <property type="match status" value="1"/>
</dbReference>
<comment type="similarity">
    <text evidence="2">Belongs to the heat shock protein 90 family.</text>
</comment>
<evidence type="ECO:0000256" key="3">
    <source>
        <dbReference type="ARBA" id="ARBA00022490"/>
    </source>
</evidence>
<keyword evidence="5" id="KW-0067">ATP-binding</keyword>
<protein>
    <submittedName>
        <fullName evidence="8">Heat shock protein 83</fullName>
    </submittedName>
</protein>
<sequence>MKTQVLTATSCVCSHLVLADDIKASYKETAKPRFTCLLRNSRPTDYDSFGHIQAHEWNQGSHDPTPQLLGRKDDVSNPTHRIAQIQQFNRQAVVNTSNNRGIGDRAGVGRGGGNRFKEGKIYSHQEYVVSNVVIEQSWGGSFTMPREVDGEQLGRGTKITLFLKEDQLEYREERKIRKNLVKKCIEMFKEIAENKDDYTKFYAAFSKNWRLGIQEDNQNSSKLADLLRYHSTKSGDELTSLKDYVTRMKDGQKDIYYITGESKKAVENSPFLERLKKKGYEIIYRVDANDEYAVGQLKESEGKKRVSATKEKPLEEATWEEAVDFQAQFSHTSLGDKADLREEDIVRRINRPKAPKQMSRLSINR</sequence>
<dbReference type="InterPro" id="IPR001404">
    <property type="entry name" value="Hsp90_fam"/>
</dbReference>
<dbReference type="OrthoDB" id="1898788at2759"/>
<organism evidence="8 9">
    <name type="scientific">Dorcoceras hygrometricum</name>
    <dbReference type="NCBI Taxonomy" id="472368"/>
    <lineage>
        <taxon>Eukaryota</taxon>
        <taxon>Viridiplantae</taxon>
        <taxon>Streptophyta</taxon>
        <taxon>Embryophyta</taxon>
        <taxon>Tracheophyta</taxon>
        <taxon>Spermatophyta</taxon>
        <taxon>Magnoliopsida</taxon>
        <taxon>eudicotyledons</taxon>
        <taxon>Gunneridae</taxon>
        <taxon>Pentapetalae</taxon>
        <taxon>asterids</taxon>
        <taxon>lamiids</taxon>
        <taxon>Lamiales</taxon>
        <taxon>Gesneriaceae</taxon>
        <taxon>Didymocarpoideae</taxon>
        <taxon>Trichosporeae</taxon>
        <taxon>Loxocarpinae</taxon>
        <taxon>Dorcoceras</taxon>
    </lineage>
</organism>
<dbReference type="Gene3D" id="3.30.230.80">
    <property type="match status" value="1"/>
</dbReference>
<dbReference type="GO" id="GO:0005524">
    <property type="term" value="F:ATP binding"/>
    <property type="evidence" value="ECO:0007669"/>
    <property type="project" value="UniProtKB-KW"/>
</dbReference>
<keyword evidence="4" id="KW-0547">Nucleotide-binding</keyword>
<dbReference type="AlphaFoldDB" id="A0A2Z7C5W1"/>
<dbReference type="GO" id="GO:0016887">
    <property type="term" value="F:ATP hydrolysis activity"/>
    <property type="evidence" value="ECO:0007669"/>
    <property type="project" value="InterPro"/>
</dbReference>
<dbReference type="FunFam" id="3.40.50.11260:FF:000001">
    <property type="entry name" value="Heat shock protein 90 alpha"/>
    <property type="match status" value="1"/>
</dbReference>
<name>A0A2Z7C5W1_9LAMI</name>
<dbReference type="SUPFAM" id="SSF54211">
    <property type="entry name" value="Ribosomal protein S5 domain 2-like"/>
    <property type="match status" value="1"/>
</dbReference>
<dbReference type="GO" id="GO:0140662">
    <property type="term" value="F:ATP-dependent protein folding chaperone"/>
    <property type="evidence" value="ECO:0007669"/>
    <property type="project" value="InterPro"/>
</dbReference>
<dbReference type="InterPro" id="IPR020568">
    <property type="entry name" value="Ribosomal_Su5_D2-typ_SF"/>
</dbReference>
<keyword evidence="6" id="KW-0143">Chaperone</keyword>
<evidence type="ECO:0000256" key="6">
    <source>
        <dbReference type="ARBA" id="ARBA00023186"/>
    </source>
</evidence>
<dbReference type="GO" id="GO:0005737">
    <property type="term" value="C:cytoplasm"/>
    <property type="evidence" value="ECO:0007669"/>
    <property type="project" value="UniProtKB-SubCell"/>
</dbReference>
<evidence type="ECO:0000313" key="9">
    <source>
        <dbReference type="Proteomes" id="UP000250235"/>
    </source>
</evidence>
<evidence type="ECO:0000313" key="8">
    <source>
        <dbReference type="EMBL" id="KZV39947.1"/>
    </source>
</evidence>
<evidence type="ECO:0000256" key="2">
    <source>
        <dbReference type="ARBA" id="ARBA00008239"/>
    </source>
</evidence>
<evidence type="ECO:0000256" key="7">
    <source>
        <dbReference type="SAM" id="MobiDB-lite"/>
    </source>
</evidence>
<evidence type="ECO:0000256" key="4">
    <source>
        <dbReference type="ARBA" id="ARBA00022741"/>
    </source>
</evidence>